<dbReference type="EMBL" id="BAABGY010000011">
    <property type="protein sequence ID" value="GAA4338828.1"/>
    <property type="molecule type" value="Genomic_DNA"/>
</dbReference>
<dbReference type="InterPro" id="IPR011051">
    <property type="entry name" value="RmlC_Cupin_sf"/>
</dbReference>
<proteinExistence type="predicted"/>
<comment type="caution">
    <text evidence="1">The sequence shown here is derived from an EMBL/GenBank/DDBJ whole genome shotgun (WGS) entry which is preliminary data.</text>
</comment>
<gene>
    <name evidence="1" type="ORF">GCM10023184_35510</name>
</gene>
<accession>A0ABP8HGE1</accession>
<dbReference type="InterPro" id="IPR014710">
    <property type="entry name" value="RmlC-like_jellyroll"/>
</dbReference>
<protein>
    <submittedName>
        <fullName evidence="1">DHCW motif cupin fold protein</fullName>
    </submittedName>
</protein>
<keyword evidence="2" id="KW-1185">Reference proteome</keyword>
<dbReference type="Gene3D" id="2.60.120.10">
    <property type="entry name" value="Jelly Rolls"/>
    <property type="match status" value="1"/>
</dbReference>
<dbReference type="RefSeq" id="WP_345257154.1">
    <property type="nucleotide sequence ID" value="NZ_BAABGY010000011.1"/>
</dbReference>
<evidence type="ECO:0000313" key="1">
    <source>
        <dbReference type="EMBL" id="GAA4338828.1"/>
    </source>
</evidence>
<name>A0ABP8HGE1_9BACT</name>
<dbReference type="InterPro" id="IPR047713">
    <property type="entry name" value="DHCW_cupin"/>
</dbReference>
<dbReference type="Proteomes" id="UP001501725">
    <property type="component" value="Unassembled WGS sequence"/>
</dbReference>
<dbReference type="SUPFAM" id="SSF51182">
    <property type="entry name" value="RmlC-like cupins"/>
    <property type="match status" value="1"/>
</dbReference>
<sequence length="126" mass="13782">MHLPFQTIDWTQVHEEFHPGDSGTASWRTLQFPGLRVRLVTYSPGYRADHWCQKGHIVHCLEGSFVSEMEDGSAHTLQAGDSYIVSDDASSHRSVTEGGARLLIIDGDFLTPPPAPPQEGGVTPGQ</sequence>
<dbReference type="NCBIfam" id="NF038084">
    <property type="entry name" value="DHCW_cupin"/>
    <property type="match status" value="1"/>
</dbReference>
<reference evidence="2" key="1">
    <citation type="journal article" date="2019" name="Int. J. Syst. Evol. Microbiol.">
        <title>The Global Catalogue of Microorganisms (GCM) 10K type strain sequencing project: providing services to taxonomists for standard genome sequencing and annotation.</title>
        <authorList>
            <consortium name="The Broad Institute Genomics Platform"/>
            <consortium name="The Broad Institute Genome Sequencing Center for Infectious Disease"/>
            <person name="Wu L."/>
            <person name="Ma J."/>
        </authorList>
    </citation>
    <scope>NUCLEOTIDE SEQUENCE [LARGE SCALE GENOMIC DNA]</scope>
    <source>
        <strain evidence="2">JCM 17919</strain>
    </source>
</reference>
<organism evidence="1 2">
    <name type="scientific">Flaviaesturariibacter amylovorans</name>
    <dbReference type="NCBI Taxonomy" id="1084520"/>
    <lineage>
        <taxon>Bacteria</taxon>
        <taxon>Pseudomonadati</taxon>
        <taxon>Bacteroidota</taxon>
        <taxon>Chitinophagia</taxon>
        <taxon>Chitinophagales</taxon>
        <taxon>Chitinophagaceae</taxon>
        <taxon>Flaviaestuariibacter</taxon>
    </lineage>
</organism>
<evidence type="ECO:0000313" key="2">
    <source>
        <dbReference type="Proteomes" id="UP001501725"/>
    </source>
</evidence>